<dbReference type="PANTHER" id="PTHR41259:SF1">
    <property type="entry name" value="DOUBLE-STRAND BREAK REPAIR RAD50 ATPASE, PUTATIVE-RELATED"/>
    <property type="match status" value="1"/>
</dbReference>
<feature type="region of interest" description="Disordered" evidence="2">
    <location>
        <begin position="569"/>
        <end position="592"/>
    </location>
</feature>
<sequence length="871" mass="95126">MKLLSVTLSDIRRFTKPVIIDGIGDGLNVLTAPNEYGKSTLFDALQAVFFQGLRAKSKEIMALKPHAGGAPQVEVEVETPDGRFRIIKRWLKQPMAEVYKGDRLIAKADDAEAWIAKLMHSGDAGGPAGLLWVRQGITALDQGSKKEKESAQYARQDLMSSVAGEVEALTGGRRMDIAIDRCQDDLSKYVTATGRVLKSGPLDTAEKEVASLAQRKSELEDTVRELSGAINRRREIKKALAELQDADVISGREQRLSDATKAHEDALRHADSVSRAQNAVKTATLERDAVEAKLEALQKARKSFEKAQKDEFEKSEFAAECVKTLKDSEANFVSCKADVKTAREVEEDAVKTLNAVLKAESGRSAKTRRKDLKKRINEVETLAKSITSDSNAAATGPDKKTIEKLDVLSQEVSVQQELRTRSAPQVSLSYVSAEIPRATIAGGILKDQEVVPLPDGATIDIPEFGLLTLRPGQGANDDDELNKAKVKFAKALDDLGFSTLDAAHKAANQRDEAAKRVQDAKDKVSLLAPDDLDALRIELASLPEAVEPDADLPDQKTAQVAVDAAKTRLKKNEDELEDARDQRDQDRDAAARASVLADAAQSTLEEAEAAVKEFEDVDTLERKTIIELDDAGSLLGKLEKEYTKLAAEAPDLSVSQAALDRAKSVCEQAKTEIYSLGQELAGLDTKIDLRSGEGVEEDLTDVVIRFGAAEKTLAALQFEVEVLKELAGTLDAARTAARDRYFEPVINELKPLLKLLWPDADLKFDGDRILPTALIRDGQEESIGVLSGGTQEQIALLVRLAFARLLASGGRHAPIILDDALVYTDDDRIERMFDALHRQAGDLQIIVLSCRQRAFRELGGQKLTFKVVLDD</sequence>
<evidence type="ECO:0000259" key="3">
    <source>
        <dbReference type="Pfam" id="PF13476"/>
    </source>
</evidence>
<dbReference type="Pfam" id="PF13476">
    <property type="entry name" value="AAA_23"/>
    <property type="match status" value="1"/>
</dbReference>
<evidence type="ECO:0000313" key="4">
    <source>
        <dbReference type="EMBL" id="AXX98611.1"/>
    </source>
</evidence>
<dbReference type="Proteomes" id="UP000261704">
    <property type="component" value="Chromosome"/>
</dbReference>
<dbReference type="PANTHER" id="PTHR41259">
    <property type="entry name" value="DOUBLE-STRAND BREAK REPAIR RAD50 ATPASE, PUTATIVE-RELATED"/>
    <property type="match status" value="1"/>
</dbReference>
<dbReference type="AlphaFoldDB" id="A0A347UID3"/>
<feature type="coiled-coil region" evidence="1">
    <location>
        <begin position="202"/>
        <end position="246"/>
    </location>
</feature>
<dbReference type="OrthoDB" id="7069379at2"/>
<evidence type="ECO:0000256" key="1">
    <source>
        <dbReference type="SAM" id="Coils"/>
    </source>
</evidence>
<dbReference type="InterPro" id="IPR038729">
    <property type="entry name" value="Rad50/SbcC_AAA"/>
</dbReference>
<gene>
    <name evidence="4" type="ORF">BAR1_12170</name>
</gene>
<feature type="domain" description="Rad50/SbcC-type AAA" evidence="3">
    <location>
        <begin position="6"/>
        <end position="252"/>
    </location>
</feature>
<keyword evidence="1" id="KW-0175">Coiled coil</keyword>
<reference evidence="4" key="1">
    <citation type="submission" date="2018-09" db="EMBL/GenBank/DDBJ databases">
        <title>Profundibacter amoris BAR1 gen. nov., sp. nov., a new member of the Roseobacter clade isolated at Lokis Castle Vent Field on the Arctic Mid-Oceanic Ridge.</title>
        <authorList>
            <person name="Le Moine Bauer S."/>
            <person name="Sjoeberg A.G."/>
            <person name="L'Haridon S."/>
            <person name="Stokke R."/>
            <person name="Roalkvam I."/>
            <person name="Steen I.H."/>
            <person name="Dahle H."/>
        </authorList>
    </citation>
    <scope>NUCLEOTIDE SEQUENCE [LARGE SCALE GENOMIC DNA]</scope>
    <source>
        <strain evidence="4">BAR1</strain>
    </source>
</reference>
<dbReference type="Gene3D" id="3.40.50.300">
    <property type="entry name" value="P-loop containing nucleotide triphosphate hydrolases"/>
    <property type="match status" value="2"/>
</dbReference>
<dbReference type="SUPFAM" id="SSF52540">
    <property type="entry name" value="P-loop containing nucleoside triphosphate hydrolases"/>
    <property type="match status" value="1"/>
</dbReference>
<protein>
    <submittedName>
        <fullName evidence="4">Chromosome segregation protein SMC</fullName>
    </submittedName>
</protein>
<organism evidence="4 5">
    <name type="scientific">Profundibacter amoris</name>
    <dbReference type="NCBI Taxonomy" id="2171755"/>
    <lineage>
        <taxon>Bacteria</taxon>
        <taxon>Pseudomonadati</taxon>
        <taxon>Pseudomonadota</taxon>
        <taxon>Alphaproteobacteria</taxon>
        <taxon>Rhodobacterales</taxon>
        <taxon>Paracoccaceae</taxon>
        <taxon>Profundibacter</taxon>
    </lineage>
</organism>
<dbReference type="KEGG" id="pamo:BAR1_12170"/>
<evidence type="ECO:0000313" key="5">
    <source>
        <dbReference type="Proteomes" id="UP000261704"/>
    </source>
</evidence>
<feature type="coiled-coil region" evidence="1">
    <location>
        <begin position="273"/>
        <end position="310"/>
    </location>
</feature>
<keyword evidence="5" id="KW-1185">Reference proteome</keyword>
<dbReference type="InterPro" id="IPR027417">
    <property type="entry name" value="P-loop_NTPase"/>
</dbReference>
<dbReference type="GO" id="GO:0006302">
    <property type="term" value="P:double-strand break repair"/>
    <property type="evidence" value="ECO:0007669"/>
    <property type="project" value="InterPro"/>
</dbReference>
<name>A0A347UID3_9RHOB</name>
<dbReference type="RefSeq" id="WP_118943266.1">
    <property type="nucleotide sequence ID" value="NZ_CP032125.1"/>
</dbReference>
<proteinExistence type="predicted"/>
<accession>A0A347UID3</accession>
<dbReference type="EMBL" id="CP032125">
    <property type="protein sequence ID" value="AXX98611.1"/>
    <property type="molecule type" value="Genomic_DNA"/>
</dbReference>
<evidence type="ECO:0000256" key="2">
    <source>
        <dbReference type="SAM" id="MobiDB-lite"/>
    </source>
</evidence>
<dbReference type="GO" id="GO:0016887">
    <property type="term" value="F:ATP hydrolysis activity"/>
    <property type="evidence" value="ECO:0007669"/>
    <property type="project" value="InterPro"/>
</dbReference>
<feature type="compositionally biased region" description="Basic and acidic residues" evidence="2">
    <location>
        <begin position="579"/>
        <end position="590"/>
    </location>
</feature>